<accession>A0A7H2BLT9</accession>
<sequence length="185" mass="20780">MSNNEYPAELFETTYACAVDPNSMEALHRKLGYDLGKKHALADTGDWHNLTGAIKAGEPIDFEKLDGQKVRITNGQSSAESKIYRNEYYLIDRPTGWYCMFGDAFRDAWKGSDGWTLWLDGEIPMKKQTADTLPFGTSFKDSHGHEYVVVAYGRVQALYGNCNVTPAKNIVVVEVFGMYGQKESE</sequence>
<gene>
    <name evidence="1" type="ORF">IDM48_04330</name>
</gene>
<proteinExistence type="predicted"/>
<dbReference type="RefSeq" id="WP_190618208.1">
    <property type="nucleotide sequence ID" value="NZ_CP061538.1"/>
</dbReference>
<dbReference type="KEGG" id="rama:IDM48_04330"/>
<dbReference type="EMBL" id="CP061538">
    <property type="protein sequence ID" value="QNV40635.1"/>
    <property type="molecule type" value="Genomic_DNA"/>
</dbReference>
<evidence type="ECO:0000313" key="1">
    <source>
        <dbReference type="EMBL" id="QNV40635.1"/>
    </source>
</evidence>
<keyword evidence="2" id="KW-1185">Reference proteome</keyword>
<name>A0A7H2BLT9_9MICC</name>
<organism evidence="1 2">
    <name type="scientific">Rothia amarae</name>
    <dbReference type="NCBI Taxonomy" id="169480"/>
    <lineage>
        <taxon>Bacteria</taxon>
        <taxon>Bacillati</taxon>
        <taxon>Actinomycetota</taxon>
        <taxon>Actinomycetes</taxon>
        <taxon>Micrococcales</taxon>
        <taxon>Micrococcaceae</taxon>
        <taxon>Rothia</taxon>
    </lineage>
</organism>
<reference evidence="1 2" key="1">
    <citation type="submission" date="2020-09" db="EMBL/GenBank/DDBJ databases">
        <title>Investigation of environmental microbe.</title>
        <authorList>
            <person name="Ou Y."/>
            <person name="Kang Q."/>
        </authorList>
    </citation>
    <scope>NUCLEOTIDE SEQUENCE [LARGE SCALE GENOMIC DNA]</scope>
    <source>
        <strain evidence="1 2">KJZ-9</strain>
    </source>
</reference>
<dbReference type="Proteomes" id="UP000516421">
    <property type="component" value="Chromosome"/>
</dbReference>
<dbReference type="AlphaFoldDB" id="A0A7H2BLT9"/>
<protein>
    <submittedName>
        <fullName evidence="1">Uncharacterized protein</fullName>
    </submittedName>
</protein>
<evidence type="ECO:0000313" key="2">
    <source>
        <dbReference type="Proteomes" id="UP000516421"/>
    </source>
</evidence>